<dbReference type="CDD" id="cd08704">
    <property type="entry name" value="Met_tRNA_FMT_C"/>
    <property type="match status" value="1"/>
</dbReference>
<evidence type="ECO:0000256" key="7">
    <source>
        <dbReference type="ARBA" id="ARBA00048558"/>
    </source>
</evidence>
<evidence type="ECO:0000313" key="12">
    <source>
        <dbReference type="Proteomes" id="UP000230025"/>
    </source>
</evidence>
<dbReference type="InterPro" id="IPR005794">
    <property type="entry name" value="Fmt"/>
</dbReference>
<dbReference type="GO" id="GO:0005829">
    <property type="term" value="C:cytosol"/>
    <property type="evidence" value="ECO:0007669"/>
    <property type="project" value="TreeGrafter"/>
</dbReference>
<comment type="similarity">
    <text evidence="2 8">Belongs to the Fmt family.</text>
</comment>
<evidence type="ECO:0000256" key="4">
    <source>
        <dbReference type="ARBA" id="ARBA00016014"/>
    </source>
</evidence>
<dbReference type="InterPro" id="IPR044135">
    <property type="entry name" value="Met-tRNA-FMT_C"/>
</dbReference>
<dbReference type="InterPro" id="IPR037022">
    <property type="entry name" value="Formyl_trans_C_sf"/>
</dbReference>
<dbReference type="InterPro" id="IPR041711">
    <property type="entry name" value="Met-tRNA-FMT_N"/>
</dbReference>
<proteinExistence type="inferred from homology"/>
<dbReference type="AlphaFoldDB" id="A0A2M7GTK6"/>
<evidence type="ECO:0000256" key="2">
    <source>
        <dbReference type="ARBA" id="ARBA00010699"/>
    </source>
</evidence>
<sequence length="320" mass="35826">MRVSAEICVQNGFVMKIIFFGSDSFGLPSLEALIKSKEDLVAVITAPDRPKGRGLRIEQTPIKEKATFYNLPIFQTKNINEPCFREILSSLNADIGVLIAFGSILKREIIYLPKMGVINLHPSLLPKYRGSAPIPWAIIKGEKETGNSIIKIDEGVDSGPIILQERIEIKPEDTARSLSERMAEEGASLLLKAFSLFKEKRAELRTQNDAEATFAPKLKKSDGLINWKREAVEIHNLVRGLAPWPSAYTYLEDKCLKIWESEIKQEGGKPGEILEANKDQLLIACGKGSLLIKSLQREGKRRMAANEFLRGHPLKKSYKL</sequence>
<evidence type="ECO:0000256" key="1">
    <source>
        <dbReference type="ARBA" id="ARBA00002606"/>
    </source>
</evidence>
<keyword evidence="6 8" id="KW-0648">Protein biosynthesis</keyword>
<evidence type="ECO:0000256" key="5">
    <source>
        <dbReference type="ARBA" id="ARBA00022679"/>
    </source>
</evidence>
<evidence type="ECO:0000313" key="11">
    <source>
        <dbReference type="EMBL" id="PIW30625.1"/>
    </source>
</evidence>
<comment type="function">
    <text evidence="1 8">Attaches a formyl group to the free amino group of methionyl-tRNA(fMet). The formyl group appears to play a dual role in the initiator identity of N-formylmethionyl-tRNA by promoting its recognition by IF2 and preventing the misappropriation of this tRNA by the elongation apparatus.</text>
</comment>
<dbReference type="EC" id="2.1.2.9" evidence="3 8"/>
<dbReference type="GO" id="GO:0004479">
    <property type="term" value="F:methionyl-tRNA formyltransferase activity"/>
    <property type="evidence" value="ECO:0007669"/>
    <property type="project" value="UniProtKB-UniRule"/>
</dbReference>
<feature type="domain" description="Formyl transferase N-terminal" evidence="9">
    <location>
        <begin position="15"/>
        <end position="193"/>
    </location>
</feature>
<name>A0A2M7GTK6_9BACT</name>
<dbReference type="SUPFAM" id="SSF53328">
    <property type="entry name" value="Formyltransferase"/>
    <property type="match status" value="1"/>
</dbReference>
<dbReference type="InterPro" id="IPR005793">
    <property type="entry name" value="Formyl_trans_C"/>
</dbReference>
<evidence type="ECO:0000256" key="8">
    <source>
        <dbReference type="HAMAP-Rule" id="MF_00182"/>
    </source>
</evidence>
<dbReference type="PANTHER" id="PTHR11138:SF5">
    <property type="entry name" value="METHIONYL-TRNA FORMYLTRANSFERASE, MITOCHONDRIAL"/>
    <property type="match status" value="1"/>
</dbReference>
<accession>A0A2M7GTK6</accession>
<evidence type="ECO:0000256" key="3">
    <source>
        <dbReference type="ARBA" id="ARBA00012261"/>
    </source>
</evidence>
<evidence type="ECO:0000259" key="9">
    <source>
        <dbReference type="Pfam" id="PF00551"/>
    </source>
</evidence>
<dbReference type="Proteomes" id="UP000230025">
    <property type="component" value="Unassembled WGS sequence"/>
</dbReference>
<dbReference type="Gene3D" id="3.40.50.170">
    <property type="entry name" value="Formyl transferase, N-terminal domain"/>
    <property type="match status" value="1"/>
</dbReference>
<dbReference type="InterPro" id="IPR036477">
    <property type="entry name" value="Formyl_transf_N_sf"/>
</dbReference>
<dbReference type="EMBL" id="PFFY01000373">
    <property type="protein sequence ID" value="PIW30625.1"/>
    <property type="molecule type" value="Genomic_DNA"/>
</dbReference>
<dbReference type="InterPro" id="IPR011034">
    <property type="entry name" value="Formyl_transferase-like_C_sf"/>
</dbReference>
<dbReference type="NCBIfam" id="TIGR00460">
    <property type="entry name" value="fmt"/>
    <property type="match status" value="1"/>
</dbReference>
<evidence type="ECO:0000256" key="6">
    <source>
        <dbReference type="ARBA" id="ARBA00022917"/>
    </source>
</evidence>
<protein>
    <recommendedName>
        <fullName evidence="4 8">Methionyl-tRNA formyltransferase</fullName>
        <ecNumber evidence="3 8">2.1.2.9</ecNumber>
    </recommendedName>
</protein>
<dbReference type="Pfam" id="PF00551">
    <property type="entry name" value="Formyl_trans_N"/>
    <property type="match status" value="1"/>
</dbReference>
<dbReference type="CDD" id="cd08646">
    <property type="entry name" value="FMT_core_Met-tRNA-FMT_N"/>
    <property type="match status" value="1"/>
</dbReference>
<dbReference type="Gene3D" id="3.10.25.10">
    <property type="entry name" value="Formyl transferase, C-terminal domain"/>
    <property type="match status" value="1"/>
</dbReference>
<reference evidence="12" key="1">
    <citation type="submission" date="2017-09" db="EMBL/GenBank/DDBJ databases">
        <title>Depth-based differentiation of microbial function through sediment-hosted aquifers and enrichment of novel symbionts in the deep terrestrial subsurface.</title>
        <authorList>
            <person name="Probst A.J."/>
            <person name="Ladd B."/>
            <person name="Jarett J.K."/>
            <person name="Geller-Mcgrath D.E."/>
            <person name="Sieber C.M.K."/>
            <person name="Emerson J.B."/>
            <person name="Anantharaman K."/>
            <person name="Thomas B.C."/>
            <person name="Malmstrom R."/>
            <person name="Stieglmeier M."/>
            <person name="Klingl A."/>
            <person name="Woyke T."/>
            <person name="Ryan C.M."/>
            <person name="Banfield J.F."/>
        </authorList>
    </citation>
    <scope>NUCLEOTIDE SEQUENCE [LARGE SCALE GENOMIC DNA]</scope>
</reference>
<feature type="binding site" evidence="8">
    <location>
        <begin position="123"/>
        <end position="126"/>
    </location>
    <ligand>
        <name>(6S)-5,6,7,8-tetrahydrofolate</name>
        <dbReference type="ChEBI" id="CHEBI:57453"/>
    </ligand>
</feature>
<dbReference type="SUPFAM" id="SSF50486">
    <property type="entry name" value="FMT C-terminal domain-like"/>
    <property type="match status" value="1"/>
</dbReference>
<keyword evidence="5 8" id="KW-0808">Transferase</keyword>
<dbReference type="InterPro" id="IPR002376">
    <property type="entry name" value="Formyl_transf_N"/>
</dbReference>
<dbReference type="Pfam" id="PF02911">
    <property type="entry name" value="Formyl_trans_C"/>
    <property type="match status" value="1"/>
</dbReference>
<evidence type="ECO:0000259" key="10">
    <source>
        <dbReference type="Pfam" id="PF02911"/>
    </source>
</evidence>
<dbReference type="HAMAP" id="MF_00182">
    <property type="entry name" value="Formyl_trans"/>
    <property type="match status" value="1"/>
</dbReference>
<comment type="caution">
    <text evidence="11">The sequence shown here is derived from an EMBL/GenBank/DDBJ whole genome shotgun (WGS) entry which is preliminary data.</text>
</comment>
<feature type="domain" description="Formyl transferase C-terminal" evidence="10">
    <location>
        <begin position="217"/>
        <end position="312"/>
    </location>
</feature>
<dbReference type="PANTHER" id="PTHR11138">
    <property type="entry name" value="METHIONYL-TRNA FORMYLTRANSFERASE"/>
    <property type="match status" value="1"/>
</dbReference>
<organism evidence="11 12">
    <name type="scientific">bacterium (Candidatus Ratteibacteria) CG15_BIG_FIL_POST_REV_8_21_14_020_41_12</name>
    <dbReference type="NCBI Taxonomy" id="2014291"/>
    <lineage>
        <taxon>Bacteria</taxon>
        <taxon>Candidatus Ratteibacteria</taxon>
    </lineage>
</organism>
<gene>
    <name evidence="8" type="primary">fmt</name>
    <name evidence="11" type="ORF">COW28_07895</name>
</gene>
<comment type="catalytic activity">
    <reaction evidence="7 8">
        <text>L-methionyl-tRNA(fMet) + (6R)-10-formyltetrahydrofolate = N-formyl-L-methionyl-tRNA(fMet) + (6S)-5,6,7,8-tetrahydrofolate + H(+)</text>
        <dbReference type="Rhea" id="RHEA:24380"/>
        <dbReference type="Rhea" id="RHEA-COMP:9952"/>
        <dbReference type="Rhea" id="RHEA-COMP:9953"/>
        <dbReference type="ChEBI" id="CHEBI:15378"/>
        <dbReference type="ChEBI" id="CHEBI:57453"/>
        <dbReference type="ChEBI" id="CHEBI:78530"/>
        <dbReference type="ChEBI" id="CHEBI:78844"/>
        <dbReference type="ChEBI" id="CHEBI:195366"/>
        <dbReference type="EC" id="2.1.2.9"/>
    </reaction>
</comment>